<protein>
    <submittedName>
        <fullName evidence="3">Tetratricopeptide repeat protein</fullName>
    </submittedName>
</protein>
<dbReference type="InterPro" id="IPR023346">
    <property type="entry name" value="Lysozyme-like_dom_sf"/>
</dbReference>
<dbReference type="GO" id="GO:0008933">
    <property type="term" value="F:peptidoglycan lytic transglycosylase activity"/>
    <property type="evidence" value="ECO:0007669"/>
    <property type="project" value="InterPro"/>
</dbReference>
<organism evidence="3">
    <name type="scientific">candidate division WOR-3 bacterium</name>
    <dbReference type="NCBI Taxonomy" id="2052148"/>
    <lineage>
        <taxon>Bacteria</taxon>
        <taxon>Bacteria division WOR-3</taxon>
    </lineage>
</organism>
<name>A0A7V0Z5D0_UNCW3</name>
<reference evidence="3" key="1">
    <citation type="journal article" date="2020" name="mSystems">
        <title>Genome- and Community-Level Interaction Insights into Carbon Utilization and Element Cycling Functions of Hydrothermarchaeota in Hydrothermal Sediment.</title>
        <authorList>
            <person name="Zhou Z."/>
            <person name="Liu Y."/>
            <person name="Xu W."/>
            <person name="Pan J."/>
            <person name="Luo Z.H."/>
            <person name="Li M."/>
        </authorList>
    </citation>
    <scope>NUCLEOTIDE SEQUENCE [LARGE SCALE GENOMIC DNA]</scope>
    <source>
        <strain evidence="3">SpSt-258</strain>
    </source>
</reference>
<dbReference type="InterPro" id="IPR019734">
    <property type="entry name" value="TPR_rpt"/>
</dbReference>
<dbReference type="EMBL" id="DSKY01000014">
    <property type="protein sequence ID" value="HDY58913.1"/>
    <property type="molecule type" value="Genomic_DNA"/>
</dbReference>
<dbReference type="Gene3D" id="1.25.40.10">
    <property type="entry name" value="Tetratricopeptide repeat domain"/>
    <property type="match status" value="1"/>
</dbReference>
<gene>
    <name evidence="3" type="ORF">ENP86_05095</name>
</gene>
<sequence length="719" mass="84391">MIFNNRKNSWFVFLILIIISCPSPGTKENILERVSETELLIEAGRTANTRPVYAFELLKNVDRPQYRIDKLRILLNIYLKQREYARASALLDSLQDGPNIKDDSLLKRLCCRVFIEQKNWQKILEFADDPILKGIALYNLQRYKEAIGYLPRDTELKDYCFIYLSRCYYKLNDFQNALNIALEIDSVSPALSYDFQNLLFDLVLNSNDISGVKKELSKIKDSAARKFLLLKIYERENDKINFKRLAFDLIKNNPSSPGAKYCITVLKPKDKTEYKLFGKVAFIHNDYQLATKFLSRGVKDSDVNYYLGKISYDQQQYNNALSYFRRSNRSEAYYYRALIYENRQDYRLAMLIYDSLINRHKDSRYATRALKRKAFLMEDIGDTLGAVATFVRVKEKSADFRAGFQLFRIGKLDKALEIFSHYKEPDFIYWQIKIKERLGESADSLRDYLTKNYPLSYYTLIKNKSSIIIDTTSIDNWLRQFGDTTTTFDQEDSMRIKRAMRYFSLGEKNYAFAEIEAIEDKSFLDLIYLSKLCDENGYDYGAIKLCLELKKRFENNSDSKVYPLEFLRLLYPLRYIFSIMENSDDIWLTLAIIWQESNFNPDAKSRADARGLMQIIPGTGRLIASELGITDYSLYDPNTSIKFGTYYFKKMLSEFNFLALALAAYNAGPINLRKWLRKNSNAELDEFIELIPFSETRDYVRLTMVRQIIYKKIWGDIFD</sequence>
<dbReference type="InterPro" id="IPR008258">
    <property type="entry name" value="Transglycosylase_SLT_dom_1"/>
</dbReference>
<evidence type="ECO:0000259" key="2">
    <source>
        <dbReference type="Pfam" id="PF01464"/>
    </source>
</evidence>
<dbReference type="InterPro" id="IPR000189">
    <property type="entry name" value="Transglyc_AS"/>
</dbReference>
<comment type="caution">
    <text evidence="3">The sequence shown here is derived from an EMBL/GenBank/DDBJ whole genome shotgun (WGS) entry which is preliminary data.</text>
</comment>
<dbReference type="CDD" id="cd13401">
    <property type="entry name" value="Slt70-like"/>
    <property type="match status" value="1"/>
</dbReference>
<dbReference type="PANTHER" id="PTHR37423">
    <property type="entry name" value="SOLUBLE LYTIC MUREIN TRANSGLYCOSYLASE-RELATED"/>
    <property type="match status" value="1"/>
</dbReference>
<accession>A0A7V0Z5D0</accession>
<dbReference type="Gene3D" id="1.10.530.10">
    <property type="match status" value="1"/>
</dbReference>
<evidence type="ECO:0000256" key="1">
    <source>
        <dbReference type="ARBA" id="ARBA00007734"/>
    </source>
</evidence>
<comment type="similarity">
    <text evidence="1">Belongs to the transglycosylase Slt family.</text>
</comment>
<dbReference type="Pfam" id="PF13174">
    <property type="entry name" value="TPR_6"/>
    <property type="match status" value="1"/>
</dbReference>
<dbReference type="PROSITE" id="PS00922">
    <property type="entry name" value="TRANSGLYCOSYLASE"/>
    <property type="match status" value="1"/>
</dbReference>
<feature type="domain" description="Transglycosylase SLT" evidence="2">
    <location>
        <begin position="588"/>
        <end position="686"/>
    </location>
</feature>
<dbReference type="SUPFAM" id="SSF53955">
    <property type="entry name" value="Lysozyme-like"/>
    <property type="match status" value="1"/>
</dbReference>
<dbReference type="SUPFAM" id="SSF48452">
    <property type="entry name" value="TPR-like"/>
    <property type="match status" value="1"/>
</dbReference>
<dbReference type="PROSITE" id="PS51257">
    <property type="entry name" value="PROKAR_LIPOPROTEIN"/>
    <property type="match status" value="1"/>
</dbReference>
<dbReference type="GO" id="GO:0016020">
    <property type="term" value="C:membrane"/>
    <property type="evidence" value="ECO:0007669"/>
    <property type="project" value="InterPro"/>
</dbReference>
<dbReference type="AlphaFoldDB" id="A0A7V0Z5D0"/>
<dbReference type="GO" id="GO:0000270">
    <property type="term" value="P:peptidoglycan metabolic process"/>
    <property type="evidence" value="ECO:0007669"/>
    <property type="project" value="InterPro"/>
</dbReference>
<dbReference type="PANTHER" id="PTHR37423:SF2">
    <property type="entry name" value="MEMBRANE-BOUND LYTIC MUREIN TRANSGLYCOSYLASE C"/>
    <property type="match status" value="1"/>
</dbReference>
<evidence type="ECO:0000313" key="3">
    <source>
        <dbReference type="EMBL" id="HDY58913.1"/>
    </source>
</evidence>
<proteinExistence type="inferred from homology"/>
<dbReference type="InterPro" id="IPR011990">
    <property type="entry name" value="TPR-like_helical_dom_sf"/>
</dbReference>
<dbReference type="Pfam" id="PF01464">
    <property type="entry name" value="SLT"/>
    <property type="match status" value="1"/>
</dbReference>